<dbReference type="InterPro" id="IPR001054">
    <property type="entry name" value="A/G_cyclase"/>
</dbReference>
<reference evidence="2 3" key="1">
    <citation type="submission" date="2022-10" db="EMBL/GenBank/DDBJ databases">
        <title>The complete genomes of actinobacterial strains from the NBC collection.</title>
        <authorList>
            <person name="Joergensen T.S."/>
            <person name="Alvarez Arevalo M."/>
            <person name="Sterndorff E.B."/>
            <person name="Faurdal D."/>
            <person name="Vuksanovic O."/>
            <person name="Mourched A.-S."/>
            <person name="Charusanti P."/>
            <person name="Shaw S."/>
            <person name="Blin K."/>
            <person name="Weber T."/>
        </authorList>
    </citation>
    <scope>NUCLEOTIDE SEQUENCE [LARGE SCALE GENOMIC DNA]</scope>
    <source>
        <strain evidence="2 3">NBC 01752</strain>
    </source>
</reference>
<keyword evidence="3" id="KW-1185">Reference proteome</keyword>
<evidence type="ECO:0000313" key="2">
    <source>
        <dbReference type="EMBL" id="WSD21226.1"/>
    </source>
</evidence>
<protein>
    <submittedName>
        <fullName evidence="2">Adenylate/guanylate cyclase domain-containing protein</fullName>
    </submittedName>
</protein>
<name>A0ABZ1HRL2_STRPH</name>
<organism evidence="2 3">
    <name type="scientific">Streptomyces phaeochromogenes</name>
    <dbReference type="NCBI Taxonomy" id="1923"/>
    <lineage>
        <taxon>Bacteria</taxon>
        <taxon>Bacillati</taxon>
        <taxon>Actinomycetota</taxon>
        <taxon>Actinomycetes</taxon>
        <taxon>Kitasatosporales</taxon>
        <taxon>Streptomycetaceae</taxon>
        <taxon>Streptomyces</taxon>
        <taxon>Streptomyces phaeochromogenes group</taxon>
    </lineage>
</organism>
<dbReference type="EMBL" id="CP109135">
    <property type="protein sequence ID" value="WSD21226.1"/>
    <property type="molecule type" value="Genomic_DNA"/>
</dbReference>
<dbReference type="Gene3D" id="3.30.70.1230">
    <property type="entry name" value="Nucleotide cyclase"/>
    <property type="match status" value="1"/>
</dbReference>
<dbReference type="SUPFAM" id="SSF55073">
    <property type="entry name" value="Nucleotide cyclase"/>
    <property type="match status" value="1"/>
</dbReference>
<dbReference type="RefSeq" id="WP_326762764.1">
    <property type="nucleotide sequence ID" value="NZ_CP109135.1"/>
</dbReference>
<evidence type="ECO:0000259" key="1">
    <source>
        <dbReference type="PROSITE" id="PS50125"/>
    </source>
</evidence>
<dbReference type="InterPro" id="IPR029787">
    <property type="entry name" value="Nucleotide_cyclase"/>
</dbReference>
<gene>
    <name evidence="2" type="ORF">OHB35_52800</name>
</gene>
<feature type="domain" description="Guanylate cyclase" evidence="1">
    <location>
        <begin position="46"/>
        <end position="181"/>
    </location>
</feature>
<proteinExistence type="predicted"/>
<dbReference type="CDD" id="cd07302">
    <property type="entry name" value="CHD"/>
    <property type="match status" value="1"/>
</dbReference>
<accession>A0ABZ1HRL2</accession>
<sequence>MTLGDELRSDLDKLVGGPWSVRDGRVVPGTDDVKLFTNDAVKLDAVYLYADLLGSTKLARDFEWETAGKVIRASLRTASTIIKSYGGEIRSYDGDRVMAIFIAGAKNTTAAECALKINYAMQKIVEPALYAELPQLEQDGFDVRMSIGIASGDAFITRAGVRGSSDLVSIGRAPNIAAKLSDIRAESYYRIYITDSVYHSLLEGSQYDNDGKDMWSPYVTDVGGEQMTTYRTSYSWGIG</sequence>
<dbReference type="Proteomes" id="UP001340816">
    <property type="component" value="Chromosome"/>
</dbReference>
<evidence type="ECO:0000313" key="3">
    <source>
        <dbReference type="Proteomes" id="UP001340816"/>
    </source>
</evidence>
<dbReference type="PROSITE" id="PS50125">
    <property type="entry name" value="GUANYLATE_CYCLASE_2"/>
    <property type="match status" value="1"/>
</dbReference>